<evidence type="ECO:0000313" key="9">
    <source>
        <dbReference type="Proteomes" id="UP000011518"/>
    </source>
</evidence>
<dbReference type="SUPFAM" id="SSF49695">
    <property type="entry name" value="gamma-Crystallin-like"/>
    <property type="match status" value="1"/>
</dbReference>
<reference evidence="9" key="2">
    <citation type="journal article" date="2013" name="Nat. Commun.">
        <title>Genome of the Chinese tree shrew.</title>
        <authorList>
            <person name="Fan Y."/>
            <person name="Huang Z.Y."/>
            <person name="Cao C.C."/>
            <person name="Chen C.S."/>
            <person name="Chen Y.X."/>
            <person name="Fan D.D."/>
            <person name="He J."/>
            <person name="Hou H.L."/>
            <person name="Hu L."/>
            <person name="Hu X.T."/>
            <person name="Jiang X.T."/>
            <person name="Lai R."/>
            <person name="Lang Y.S."/>
            <person name="Liang B."/>
            <person name="Liao S.G."/>
            <person name="Mu D."/>
            <person name="Ma Y.Y."/>
            <person name="Niu Y.Y."/>
            <person name="Sun X.Q."/>
            <person name="Xia J.Q."/>
            <person name="Xiao J."/>
            <person name="Xiong Z.Q."/>
            <person name="Xu L."/>
            <person name="Yang L."/>
            <person name="Zhang Y."/>
            <person name="Zhao W."/>
            <person name="Zhao X.D."/>
            <person name="Zheng Y.T."/>
            <person name="Zhou J.M."/>
            <person name="Zhu Y.B."/>
            <person name="Zhang G.J."/>
            <person name="Wang J."/>
            <person name="Yao Y.G."/>
        </authorList>
    </citation>
    <scope>NUCLEOTIDE SEQUENCE [LARGE SCALE GENOMIC DNA]</scope>
</reference>
<feature type="domain" description="Beta/gamma crystallin 'Greek key'" evidence="7">
    <location>
        <begin position="368"/>
        <end position="407"/>
    </location>
</feature>
<keyword evidence="9" id="KW-1185">Reference proteome</keyword>
<dbReference type="FunFam" id="2.60.20.10:FF:000002">
    <property type="entry name" value="Crystallin, beta B2"/>
    <property type="match status" value="1"/>
</dbReference>
<dbReference type="InParanoid" id="L9KVI0"/>
<feature type="domain" description="Beta/gamma crystallin 'Greek key'" evidence="7">
    <location>
        <begin position="458"/>
        <end position="499"/>
    </location>
</feature>
<dbReference type="FunFam" id="2.60.20.10:FF:000005">
    <property type="entry name" value="Crystallin, beta B1"/>
    <property type="match status" value="1"/>
</dbReference>
<dbReference type="EMBL" id="KB320648">
    <property type="protein sequence ID" value="ELW66474.1"/>
    <property type="molecule type" value="Genomic_DNA"/>
</dbReference>
<gene>
    <name evidence="8" type="ORF">TREES_T100017026</name>
</gene>
<feature type="compositionally biased region" description="Basic residues" evidence="6">
    <location>
        <begin position="234"/>
        <end position="251"/>
    </location>
</feature>
<keyword evidence="4" id="KW-0677">Repeat</keyword>
<keyword evidence="3" id="KW-0273">Eye lens protein</keyword>
<feature type="compositionally biased region" description="Basic and acidic residues" evidence="6">
    <location>
        <begin position="105"/>
        <end position="120"/>
    </location>
</feature>
<dbReference type="SMART" id="SM01319">
    <property type="entry name" value="Tankyrase_bdg_C"/>
    <property type="match status" value="1"/>
</dbReference>
<dbReference type="InterPro" id="IPR011024">
    <property type="entry name" value="G_crystallin-like"/>
</dbReference>
<feature type="region of interest" description="Disordered" evidence="6">
    <location>
        <begin position="230"/>
        <end position="357"/>
    </location>
</feature>
<organism evidence="8 9">
    <name type="scientific">Tupaia chinensis</name>
    <name type="common">Chinese tree shrew</name>
    <name type="synonym">Tupaia belangeri chinensis</name>
    <dbReference type="NCBI Taxonomy" id="246437"/>
    <lineage>
        <taxon>Eukaryota</taxon>
        <taxon>Metazoa</taxon>
        <taxon>Chordata</taxon>
        <taxon>Craniata</taxon>
        <taxon>Vertebrata</taxon>
        <taxon>Euteleostomi</taxon>
        <taxon>Mammalia</taxon>
        <taxon>Eutheria</taxon>
        <taxon>Euarchontoglires</taxon>
        <taxon>Scandentia</taxon>
        <taxon>Tupaiidae</taxon>
        <taxon>Tupaia</taxon>
    </lineage>
</organism>
<evidence type="ECO:0000256" key="3">
    <source>
        <dbReference type="ARBA" id="ARBA00022613"/>
    </source>
</evidence>
<evidence type="ECO:0000256" key="4">
    <source>
        <dbReference type="ARBA" id="ARBA00022737"/>
    </source>
</evidence>
<feature type="region of interest" description="Disordered" evidence="6">
    <location>
        <begin position="37"/>
        <end position="213"/>
    </location>
</feature>
<sequence length="555" mass="63106">MDYLGDKLTVAQSHMTQWMGTVRRSFQEALNLVSSTVGHERTSGEPGGRAPFKRTSSFRHLASRSRESFRRFSARSQHRFSSLRKRHTDAEPPDIDQLKQCFSRRPPEAKDTDTLVREADSQYGTWTDQRQSGESLAPESPSPDSSATSARRQPPSSRLSSLSSQTEPTSVGDQHDSRDQRSTSADRSSTDLDSTDGTEGPPAPDTPVKRADDFSFIHQTSVLDSSALKTRVQLSKRSRRRAPISHTLRRSRLSEVESGSLEEPDSAWMFKDSTEEKSPQREESDEEEKPPRAERTPVGHPQRMPAFPGMDPAVLKAQLHKRPEVDSPSETPSWAPQPKTPKSPFQPGALGSRVLPSSMEKDERRLLFQVTVYELENFQGKRCELSAECPNLTDSLLEKVGSIQVESGPWLAFERRAFRGEQFVLEKGDYPRWDAWSNSHHSDSLLSLRPLHIDGPDHKLHLFENPAFSGRKMEIVDDDVPSLWAHGFQDRVASVRAINGTWVGYEFPGYRGRQYVFERGEYRHWNEWDANQPQLQSVRRIRDQKWHKRGCFLSS</sequence>
<feature type="compositionally biased region" description="Polar residues" evidence="6">
    <location>
        <begin position="142"/>
        <end position="151"/>
    </location>
</feature>
<feature type="compositionally biased region" description="Basic residues" evidence="6">
    <location>
        <begin position="72"/>
        <end position="87"/>
    </location>
</feature>
<evidence type="ECO:0000256" key="1">
    <source>
        <dbReference type="ARBA" id="ARBA00003689"/>
    </source>
</evidence>
<proteinExistence type="inferred from homology"/>
<comment type="function">
    <text evidence="1">Crystallins are the dominant structural components of the vertebrate eye lens.</text>
</comment>
<dbReference type="PRINTS" id="PR01367">
    <property type="entry name" value="BGCRYSTALLIN"/>
</dbReference>
<evidence type="ECO:0000259" key="7">
    <source>
        <dbReference type="PROSITE" id="PS50915"/>
    </source>
</evidence>
<feature type="compositionally biased region" description="Basic and acidic residues" evidence="6">
    <location>
        <begin position="272"/>
        <end position="282"/>
    </location>
</feature>
<feature type="compositionally biased region" description="Polar residues" evidence="6">
    <location>
        <begin position="122"/>
        <end position="134"/>
    </location>
</feature>
<dbReference type="Pfam" id="PF15327">
    <property type="entry name" value="Tankyrase_bdg_C"/>
    <property type="match status" value="1"/>
</dbReference>
<accession>L9KVI0</accession>
<evidence type="ECO:0000256" key="2">
    <source>
        <dbReference type="ARBA" id="ARBA00009646"/>
    </source>
</evidence>
<reference evidence="9" key="1">
    <citation type="submission" date="2012-07" db="EMBL/GenBank/DDBJ databases">
        <title>Genome of the Chinese tree shrew, a rising model animal genetically related to primates.</title>
        <authorList>
            <person name="Zhang G."/>
            <person name="Fan Y."/>
            <person name="Yao Y."/>
            <person name="Huang Z."/>
        </authorList>
    </citation>
    <scope>NUCLEOTIDE SEQUENCE [LARGE SCALE GENOMIC DNA]</scope>
</reference>
<dbReference type="InterPro" id="IPR032764">
    <property type="entry name" value="Tankyrase-bd_C"/>
</dbReference>
<dbReference type="Pfam" id="PF00030">
    <property type="entry name" value="Crystall"/>
    <property type="match status" value="2"/>
</dbReference>
<feature type="domain" description="Beta/gamma crystallin 'Greek key'" evidence="7">
    <location>
        <begin position="500"/>
        <end position="542"/>
    </location>
</feature>
<dbReference type="PANTHER" id="PTHR22042">
    <property type="entry name" value="TANKYRASE 1 BINDING PROTEIN"/>
    <property type="match status" value="1"/>
</dbReference>
<comment type="similarity">
    <text evidence="2">Belongs to the beta/gamma-crystallin family.</text>
</comment>
<evidence type="ECO:0000256" key="6">
    <source>
        <dbReference type="SAM" id="MobiDB-lite"/>
    </source>
</evidence>
<evidence type="ECO:0000313" key="8">
    <source>
        <dbReference type="EMBL" id="ELW66474.1"/>
    </source>
</evidence>
<dbReference type="AlphaFoldDB" id="L9KVI0"/>
<dbReference type="Proteomes" id="UP000011518">
    <property type="component" value="Unassembled WGS sequence"/>
</dbReference>
<evidence type="ECO:0000256" key="5">
    <source>
        <dbReference type="ARBA" id="ARBA00025922"/>
    </source>
</evidence>
<dbReference type="STRING" id="246437.L9KVI0"/>
<feature type="compositionally biased region" description="Low complexity" evidence="6">
    <location>
        <begin position="152"/>
        <end position="165"/>
    </location>
</feature>
<protein>
    <submittedName>
        <fullName evidence="8">Beta-crystallin B3</fullName>
    </submittedName>
</protein>
<dbReference type="GO" id="GO:0005212">
    <property type="term" value="F:structural constituent of eye lens"/>
    <property type="evidence" value="ECO:0007669"/>
    <property type="project" value="UniProtKB-KW"/>
</dbReference>
<comment type="subunit">
    <text evidence="5">Homo/heterodimer, or complexes of higher-order. The structure of beta-crystallin oligomers seems to be stabilized through interactions between the N-terminal arms.</text>
</comment>
<dbReference type="PANTHER" id="PTHR22042:SF3">
    <property type="entry name" value="RIKEN CDNA 2900026A02 GENE"/>
    <property type="match status" value="1"/>
</dbReference>
<dbReference type="InterPro" id="IPR040006">
    <property type="entry name" value="TNKS1BP1-like"/>
</dbReference>
<dbReference type="Gene3D" id="2.60.20.10">
    <property type="entry name" value="Crystallins"/>
    <property type="match status" value="2"/>
</dbReference>
<feature type="compositionally biased region" description="Polar residues" evidence="6">
    <location>
        <begin position="182"/>
        <end position="197"/>
    </location>
</feature>
<dbReference type="InterPro" id="IPR001064">
    <property type="entry name" value="Beta/gamma_crystallin"/>
</dbReference>
<feature type="domain" description="Beta/gamma crystallin 'Greek key'" evidence="7">
    <location>
        <begin position="408"/>
        <end position="452"/>
    </location>
</feature>
<dbReference type="SMART" id="SM00247">
    <property type="entry name" value="XTALbg"/>
    <property type="match status" value="2"/>
</dbReference>
<name>L9KVI0_TUPCH</name>
<dbReference type="PROSITE" id="PS50915">
    <property type="entry name" value="CRYSTALLIN_BETA_GAMMA"/>
    <property type="match status" value="4"/>
</dbReference>